<dbReference type="RefSeq" id="WP_215584603.1">
    <property type="nucleotide sequence ID" value="NZ_CP073754.1"/>
</dbReference>
<organism evidence="2 3">
    <name type="scientific">Methylomonas paludis</name>
    <dbReference type="NCBI Taxonomy" id="1173101"/>
    <lineage>
        <taxon>Bacteria</taxon>
        <taxon>Pseudomonadati</taxon>
        <taxon>Pseudomonadota</taxon>
        <taxon>Gammaproteobacteria</taxon>
        <taxon>Methylococcales</taxon>
        <taxon>Methylococcaceae</taxon>
        <taxon>Methylomonas</taxon>
    </lineage>
</organism>
<gene>
    <name evidence="2" type="ORF">KEF85_07455</name>
</gene>
<sequence length="112" mass="11704">MKNIKTTVLSLLMAITFALSSTAVCAEEAVGGTSEILSRIDSALLEISKSDFSAAQVQLKAARTASEHIAGNSDAAKQAHAILIQGQISAKKGDIAKSTAELNKAKEIYKSL</sequence>
<keyword evidence="3" id="KW-1185">Reference proteome</keyword>
<keyword evidence="1" id="KW-0732">Signal</keyword>
<dbReference type="Proteomes" id="UP000676649">
    <property type="component" value="Chromosome"/>
</dbReference>
<dbReference type="EMBL" id="CP073754">
    <property type="protein sequence ID" value="QWF72273.1"/>
    <property type="molecule type" value="Genomic_DNA"/>
</dbReference>
<accession>A0A975RBC8</accession>
<feature type="chain" id="PRO_5037676654" description="Small metal-binding protein" evidence="1">
    <location>
        <begin position="27"/>
        <end position="112"/>
    </location>
</feature>
<evidence type="ECO:0008006" key="4">
    <source>
        <dbReference type="Google" id="ProtNLM"/>
    </source>
</evidence>
<evidence type="ECO:0000256" key="1">
    <source>
        <dbReference type="SAM" id="SignalP"/>
    </source>
</evidence>
<name>A0A975RBC8_9GAMM</name>
<protein>
    <recommendedName>
        <fullName evidence="4">Small metal-binding protein</fullName>
    </recommendedName>
</protein>
<reference evidence="2" key="1">
    <citation type="submission" date="2021-04" db="EMBL/GenBank/DDBJ databases">
        <title>Draft genome sequence data of methanotrophic Methylovulum sp. strain S1L and Methylomonas sp. strain S2AM isolated from boreal lake water columns.</title>
        <authorList>
            <person name="Rissanen A.J."/>
            <person name="Mangayil R."/>
            <person name="Svenning M.M."/>
            <person name="Khanongnuch R."/>
        </authorList>
    </citation>
    <scope>NUCLEOTIDE SEQUENCE</scope>
    <source>
        <strain evidence="2">S2AM</strain>
    </source>
</reference>
<dbReference type="KEGG" id="mpad:KEF85_07455"/>
<dbReference type="AlphaFoldDB" id="A0A975RBC8"/>
<proteinExistence type="predicted"/>
<feature type="signal peptide" evidence="1">
    <location>
        <begin position="1"/>
        <end position="26"/>
    </location>
</feature>
<evidence type="ECO:0000313" key="3">
    <source>
        <dbReference type="Proteomes" id="UP000676649"/>
    </source>
</evidence>
<evidence type="ECO:0000313" key="2">
    <source>
        <dbReference type="EMBL" id="QWF72273.1"/>
    </source>
</evidence>